<evidence type="ECO:0000313" key="1">
    <source>
        <dbReference type="EMBL" id="PTB68325.1"/>
    </source>
</evidence>
<protein>
    <submittedName>
        <fullName evidence="1">Uncharacterized protein</fullName>
    </submittedName>
</protein>
<keyword evidence="2" id="KW-1185">Reference proteome</keyword>
<reference evidence="2" key="1">
    <citation type="submission" date="2016-07" db="EMBL/GenBank/DDBJ databases">
        <title>Multiple horizontal gene transfer events from other fungi enriched the ability of initially mycotrophic Trichoderma (Ascomycota) to feed on dead plant biomass.</title>
        <authorList>
            <consortium name="DOE Joint Genome Institute"/>
            <person name="Atanasova L."/>
            <person name="Chenthamara K."/>
            <person name="Zhang J."/>
            <person name="Grujic M."/>
            <person name="Henrissat B."/>
            <person name="Kuo A."/>
            <person name="Aerts A."/>
            <person name="Salamov A."/>
            <person name="Lipzen A."/>
            <person name="Labutti K."/>
            <person name="Barry K."/>
            <person name="Miao Y."/>
            <person name="Rahimi M.J."/>
            <person name="Shen Q."/>
            <person name="Grigoriev I.V."/>
            <person name="Kubicek C.P."/>
            <person name="Druzhinina I.S."/>
        </authorList>
    </citation>
    <scope>NUCLEOTIDE SEQUENCE [LARGE SCALE GENOMIC DNA]</scope>
    <source>
        <strain evidence="2">TUCIM 6016</strain>
    </source>
</reference>
<accession>A0A2T4BG79</accession>
<gene>
    <name evidence="1" type="ORF">BBK36DRAFT_1139815</name>
</gene>
<dbReference type="RefSeq" id="XP_024751645.1">
    <property type="nucleotide sequence ID" value="XM_024893338.1"/>
</dbReference>
<name>A0A2T4BG79_9HYPO</name>
<dbReference type="GeneID" id="36601456"/>
<sequence>MPTQCWGCASRRSFLCACPWLGVESTKAFGRRLEGWTASPSALHLPGLSSPKPLRFVKISSAEFAARYPCQTSELAGSAIEAMRPISMALNDLLHGKPQSILGGCLHVRINSTHTDLRSQHSRLCRYGRSPEDEQLLYWQAAADLVSLF</sequence>
<evidence type="ECO:0000313" key="2">
    <source>
        <dbReference type="Proteomes" id="UP000241546"/>
    </source>
</evidence>
<dbReference type="EMBL" id="KZ680210">
    <property type="protein sequence ID" value="PTB68325.1"/>
    <property type="molecule type" value="Genomic_DNA"/>
</dbReference>
<dbReference type="Proteomes" id="UP000241546">
    <property type="component" value="Unassembled WGS sequence"/>
</dbReference>
<proteinExistence type="predicted"/>
<organism evidence="1 2">
    <name type="scientific">Trichoderma citrinoviride</name>
    <dbReference type="NCBI Taxonomy" id="58853"/>
    <lineage>
        <taxon>Eukaryota</taxon>
        <taxon>Fungi</taxon>
        <taxon>Dikarya</taxon>
        <taxon>Ascomycota</taxon>
        <taxon>Pezizomycotina</taxon>
        <taxon>Sordariomycetes</taxon>
        <taxon>Hypocreomycetidae</taxon>
        <taxon>Hypocreales</taxon>
        <taxon>Hypocreaceae</taxon>
        <taxon>Trichoderma</taxon>
    </lineage>
</organism>
<dbReference type="AlphaFoldDB" id="A0A2T4BG79"/>